<feature type="compositionally biased region" description="Basic and acidic residues" evidence="2">
    <location>
        <begin position="98"/>
        <end position="108"/>
    </location>
</feature>
<dbReference type="GO" id="GO:0006307">
    <property type="term" value="P:DNA alkylation repair"/>
    <property type="evidence" value="ECO:0007669"/>
    <property type="project" value="InterPro"/>
</dbReference>
<dbReference type="PANTHER" id="PTHR31212">
    <property type="entry name" value="ALPHA-KETOGLUTARATE-DEPENDENT DIOXYGENASE ALKB HOMOLOG 3"/>
    <property type="match status" value="1"/>
</dbReference>
<dbReference type="HOGENOM" id="CLU_005335_0_0_1"/>
<evidence type="ECO:0000256" key="2">
    <source>
        <dbReference type="SAM" id="MobiDB-lite"/>
    </source>
</evidence>
<evidence type="ECO:0000313" key="4">
    <source>
        <dbReference type="EMBL" id="KIV81834.1"/>
    </source>
</evidence>
<dbReference type="STRING" id="1016849.A0A0D1YL82"/>
<dbReference type="Gene3D" id="3.40.50.850">
    <property type="entry name" value="Isochorismatase-like"/>
    <property type="match status" value="1"/>
</dbReference>
<evidence type="ECO:0000313" key="5">
    <source>
        <dbReference type="Proteomes" id="UP000053599"/>
    </source>
</evidence>
<dbReference type="OrthoDB" id="445341at2759"/>
<dbReference type="Pfam" id="PF00857">
    <property type="entry name" value="Isochorismatase"/>
    <property type="match status" value="1"/>
</dbReference>
<dbReference type="CDD" id="cd00431">
    <property type="entry name" value="cysteine_hydrolases"/>
    <property type="match status" value="1"/>
</dbReference>
<proteinExistence type="inferred from homology"/>
<evidence type="ECO:0000259" key="3">
    <source>
        <dbReference type="PROSITE" id="PS51471"/>
    </source>
</evidence>
<evidence type="ECO:0000256" key="1">
    <source>
        <dbReference type="ARBA" id="ARBA00006336"/>
    </source>
</evidence>
<dbReference type="InterPro" id="IPR032854">
    <property type="entry name" value="ALKBH3"/>
</dbReference>
<dbReference type="SUPFAM" id="SSF52499">
    <property type="entry name" value="Isochorismatase-like hydrolases"/>
    <property type="match status" value="1"/>
</dbReference>
<feature type="compositionally biased region" description="Basic residues" evidence="2">
    <location>
        <begin position="396"/>
        <end position="407"/>
    </location>
</feature>
<dbReference type="InterPro" id="IPR005123">
    <property type="entry name" value="Oxoglu/Fe-dep_dioxygenase_dom"/>
</dbReference>
<dbReference type="PANTHER" id="PTHR31212:SF5">
    <property type="entry name" value="ISOCHORISMATASE FAMILY PROTEIN FAMILY (AFU_ORTHOLOGUE AFUA_3G14500)"/>
    <property type="match status" value="1"/>
</dbReference>
<dbReference type="SUPFAM" id="SSF51197">
    <property type="entry name" value="Clavaminate synthase-like"/>
    <property type="match status" value="1"/>
</dbReference>
<dbReference type="Gene3D" id="2.60.120.590">
    <property type="entry name" value="Alpha-ketoglutarate-dependent dioxygenase AlkB-like"/>
    <property type="match status" value="1"/>
</dbReference>
<feature type="region of interest" description="Disordered" evidence="2">
    <location>
        <begin position="98"/>
        <end position="125"/>
    </location>
</feature>
<dbReference type="EMBL" id="KN846952">
    <property type="protein sequence ID" value="KIV81834.1"/>
    <property type="molecule type" value="Genomic_DNA"/>
</dbReference>
<dbReference type="InterPro" id="IPR037151">
    <property type="entry name" value="AlkB-like_sf"/>
</dbReference>
<feature type="compositionally biased region" description="Polar residues" evidence="2">
    <location>
        <begin position="335"/>
        <end position="348"/>
    </location>
</feature>
<dbReference type="AlphaFoldDB" id="A0A0D1YL82"/>
<dbReference type="Proteomes" id="UP000053599">
    <property type="component" value="Unassembled WGS sequence"/>
</dbReference>
<protein>
    <recommendedName>
        <fullName evidence="3">Fe2OG dioxygenase domain-containing protein</fullName>
    </recommendedName>
</protein>
<dbReference type="PROSITE" id="PS51471">
    <property type="entry name" value="FE2OG_OXY"/>
    <property type="match status" value="1"/>
</dbReference>
<sequence>MLFPTDSLPKGPPVETKQALILLDLQNDFVSLDGKMPVANVLPFLPNLIPLVAEFREKGEVIWVGTEYKHPRSDLSPITGSHSILLKHFLEEKNGGYERSQCLDDPRNARSPSEDPLAPSEDPDVTHDREAFLAPVLTMTRYRCCISGSVGIQYPDAIKAAMNSQRDLVMLKSYYSAFVDTSLLMHLRTRLITKLYICGSLSNISVYATVLDAVCHGLQVSIIEDCLGYNDESCHVEAVRRMADDMGAKGIDSQELRDDLAGLLGDVIREEDFTTKFEVSLPPPTRRSKSHTSKERVHDWMSRLDGEDSRAASFANDRNQAKSGGEIATVGSEASKINSDSSAKSTETTSHERSPSRKRSTSDLEPLEEDRSTKLSHKPSSRRSSDNNNPAEQSKRKQNRSTTRQRRPPSEVSTRSATSGTIKVMTERPMLEDPLVPNDLLSDYGQPHTETDLTTTVQSQGKAPKKNKKLSPNILEPNDKIGQGDCHVCLELLDETEGERAFYSCRKSIKWQKMFHKSGAVPRLVAIQGDISDDNSLVPIYRHPADESPELLPFDPIVDMLRKAAEKAVGHPLNHALIQMYRNSEDNISEHSDKTLDIVRGSKIVNLSLGAQRTMILRMKKSATTAEADTNETRPSQRIQLPHNSLFILGQETNQHWLHSIRADKRPASEKDLAELAFGGERISLTFRYIGTFINPAEKTIWGQGATSKQKSAARKLSDGLEAEKQGEEMIRAFSHENHRSSDWNWDEWYGKGFDVVNFETKTADVDVSACVSISGPES</sequence>
<feature type="region of interest" description="Disordered" evidence="2">
    <location>
        <begin position="279"/>
        <end position="476"/>
    </location>
</feature>
<feature type="compositionally biased region" description="Polar residues" evidence="2">
    <location>
        <begin position="452"/>
        <end position="461"/>
    </location>
</feature>
<reference evidence="4 5" key="1">
    <citation type="submission" date="2015-01" db="EMBL/GenBank/DDBJ databases">
        <title>The Genome Sequence of Exophiala sideris CBS121828.</title>
        <authorList>
            <consortium name="The Broad Institute Genomics Platform"/>
            <person name="Cuomo C."/>
            <person name="de Hoog S."/>
            <person name="Gorbushina A."/>
            <person name="Stielow B."/>
            <person name="Teixiera M."/>
            <person name="Abouelleil A."/>
            <person name="Chapman S.B."/>
            <person name="Priest M."/>
            <person name="Young S.K."/>
            <person name="Wortman J."/>
            <person name="Nusbaum C."/>
            <person name="Birren B."/>
        </authorList>
    </citation>
    <scope>NUCLEOTIDE SEQUENCE [LARGE SCALE GENOMIC DNA]</scope>
    <source>
        <strain evidence="4 5">CBS 121828</strain>
    </source>
</reference>
<dbReference type="InterPro" id="IPR000868">
    <property type="entry name" value="Isochorismatase-like_dom"/>
</dbReference>
<name>A0A0D1YL82_9EURO</name>
<feature type="compositionally biased region" description="Basic and acidic residues" evidence="2">
    <location>
        <begin position="292"/>
        <end position="310"/>
    </location>
</feature>
<dbReference type="InterPro" id="IPR027450">
    <property type="entry name" value="AlkB-like"/>
</dbReference>
<dbReference type="GO" id="GO:0051213">
    <property type="term" value="F:dioxygenase activity"/>
    <property type="evidence" value="ECO:0007669"/>
    <property type="project" value="InterPro"/>
</dbReference>
<organism evidence="4 5">
    <name type="scientific">Exophiala sideris</name>
    <dbReference type="NCBI Taxonomy" id="1016849"/>
    <lineage>
        <taxon>Eukaryota</taxon>
        <taxon>Fungi</taxon>
        <taxon>Dikarya</taxon>
        <taxon>Ascomycota</taxon>
        <taxon>Pezizomycotina</taxon>
        <taxon>Eurotiomycetes</taxon>
        <taxon>Chaetothyriomycetidae</taxon>
        <taxon>Chaetothyriales</taxon>
        <taxon>Herpotrichiellaceae</taxon>
        <taxon>Exophiala</taxon>
    </lineage>
</organism>
<dbReference type="Pfam" id="PF13532">
    <property type="entry name" value="2OG-FeII_Oxy_2"/>
    <property type="match status" value="1"/>
</dbReference>
<dbReference type="InterPro" id="IPR036380">
    <property type="entry name" value="Isochorismatase-like_sf"/>
</dbReference>
<comment type="similarity">
    <text evidence="1">Belongs to the isochorismatase family.</text>
</comment>
<feature type="compositionally biased region" description="Polar residues" evidence="2">
    <location>
        <begin position="411"/>
        <end position="421"/>
    </location>
</feature>
<feature type="domain" description="Fe2OG dioxygenase" evidence="3">
    <location>
        <begin position="572"/>
        <end position="691"/>
    </location>
</feature>
<gene>
    <name evidence="4" type="ORF">PV11_03985</name>
</gene>
<accession>A0A0D1YL82</accession>